<gene>
    <name evidence="1" type="ORF">MLD38_021320</name>
</gene>
<dbReference type="Proteomes" id="UP001057402">
    <property type="component" value="Chromosome 6"/>
</dbReference>
<proteinExistence type="predicted"/>
<protein>
    <submittedName>
        <fullName evidence="1">Uncharacterized protein</fullName>
    </submittedName>
</protein>
<accession>A0ACB9QEZ3</accession>
<sequence>MMRRRLACCTWDREISTDFDELQCVTRNDGLTVGLINESFENDRTTTTGQGDGCRLDSFDDAPSSCSSSKEIIGSTSSKWVLASQVDRNSDEWDLADHPCYSFVKNKAIYSDKFSHIETIKEKFAQLLLGEDMTGGSNGLSMALALSNAITNLAATIFGELWKLEPLSEEKKRRWRREMYWLISPTNYMVELVPGKQSSRDGPILEIMRPRARADICMNLPALQKLDSMLIETLDMMVNTEFWYVEGGSRAEGRDKSKRRSERWWLPSPLVPKTGLSAIGRKKLMSQARLVYQVLKAAKSINENVLAEMPVPVIIKDALPKSGKSSLGEELYKVLNSEHGSVEQIFKLLDFQSEHIVLDCINKLEAAVFRWKERIHEQEIGKSPSRISWSFVKDPIHELEKTEELLDRAESLLRFLKDLYPNLPHSFLDATKVQYGKDVGHAILEGYSRVVANLAFSILSRVQDVLLEDAAMASPDSLLSTPVSLPGASSFLDIMGSPMMVNPKVRHSLFNQRNGSVRKHSISSSTMSSTSDSEAPGCDSKTSSAVTTPSRNRA</sequence>
<evidence type="ECO:0000313" key="2">
    <source>
        <dbReference type="Proteomes" id="UP001057402"/>
    </source>
</evidence>
<reference evidence="2" key="1">
    <citation type="journal article" date="2023" name="Front. Plant Sci.">
        <title>Chromosomal-level genome assembly of Melastoma candidum provides insights into trichome evolution.</title>
        <authorList>
            <person name="Zhong Y."/>
            <person name="Wu W."/>
            <person name="Sun C."/>
            <person name="Zou P."/>
            <person name="Liu Y."/>
            <person name="Dai S."/>
            <person name="Zhou R."/>
        </authorList>
    </citation>
    <scope>NUCLEOTIDE SEQUENCE [LARGE SCALE GENOMIC DNA]</scope>
</reference>
<dbReference type="EMBL" id="CM042885">
    <property type="protein sequence ID" value="KAI4365327.1"/>
    <property type="molecule type" value="Genomic_DNA"/>
</dbReference>
<keyword evidence="2" id="KW-1185">Reference proteome</keyword>
<name>A0ACB9QEZ3_9MYRT</name>
<evidence type="ECO:0000313" key="1">
    <source>
        <dbReference type="EMBL" id="KAI4365327.1"/>
    </source>
</evidence>
<organism evidence="1 2">
    <name type="scientific">Melastoma candidum</name>
    <dbReference type="NCBI Taxonomy" id="119954"/>
    <lineage>
        <taxon>Eukaryota</taxon>
        <taxon>Viridiplantae</taxon>
        <taxon>Streptophyta</taxon>
        <taxon>Embryophyta</taxon>
        <taxon>Tracheophyta</taxon>
        <taxon>Spermatophyta</taxon>
        <taxon>Magnoliopsida</taxon>
        <taxon>eudicotyledons</taxon>
        <taxon>Gunneridae</taxon>
        <taxon>Pentapetalae</taxon>
        <taxon>rosids</taxon>
        <taxon>malvids</taxon>
        <taxon>Myrtales</taxon>
        <taxon>Melastomataceae</taxon>
        <taxon>Melastomatoideae</taxon>
        <taxon>Melastomateae</taxon>
        <taxon>Melastoma</taxon>
    </lineage>
</organism>
<comment type="caution">
    <text evidence="1">The sequence shown here is derived from an EMBL/GenBank/DDBJ whole genome shotgun (WGS) entry which is preliminary data.</text>
</comment>